<feature type="non-terminal residue" evidence="1">
    <location>
        <position position="1"/>
    </location>
</feature>
<gene>
    <name evidence="1" type="ORF">SCALOS_LOCUS4720</name>
</gene>
<evidence type="ECO:0000313" key="2">
    <source>
        <dbReference type="Proteomes" id="UP000789860"/>
    </source>
</evidence>
<protein>
    <submittedName>
        <fullName evidence="1">11160_t:CDS:1</fullName>
    </submittedName>
</protein>
<proteinExistence type="predicted"/>
<accession>A0ACA9LP47</accession>
<organism evidence="1 2">
    <name type="scientific">Scutellospora calospora</name>
    <dbReference type="NCBI Taxonomy" id="85575"/>
    <lineage>
        <taxon>Eukaryota</taxon>
        <taxon>Fungi</taxon>
        <taxon>Fungi incertae sedis</taxon>
        <taxon>Mucoromycota</taxon>
        <taxon>Glomeromycotina</taxon>
        <taxon>Glomeromycetes</taxon>
        <taxon>Diversisporales</taxon>
        <taxon>Gigasporaceae</taxon>
        <taxon>Scutellospora</taxon>
    </lineage>
</organism>
<sequence>TYSWVSSFDISNKTSQGTPTNQGNFSTGNKYISTNQIIILFQ</sequence>
<comment type="caution">
    <text evidence="1">The sequence shown here is derived from an EMBL/GenBank/DDBJ whole genome shotgun (WGS) entry which is preliminary data.</text>
</comment>
<name>A0ACA9LP47_9GLOM</name>
<dbReference type="Proteomes" id="UP000789860">
    <property type="component" value="Unassembled WGS sequence"/>
</dbReference>
<reference evidence="1" key="1">
    <citation type="submission" date="2021-06" db="EMBL/GenBank/DDBJ databases">
        <authorList>
            <person name="Kallberg Y."/>
            <person name="Tangrot J."/>
            <person name="Rosling A."/>
        </authorList>
    </citation>
    <scope>NUCLEOTIDE SEQUENCE</scope>
    <source>
        <strain evidence="1">AU212A</strain>
    </source>
</reference>
<dbReference type="EMBL" id="CAJVPM010006691">
    <property type="protein sequence ID" value="CAG8537852.1"/>
    <property type="molecule type" value="Genomic_DNA"/>
</dbReference>
<keyword evidence="2" id="KW-1185">Reference proteome</keyword>
<evidence type="ECO:0000313" key="1">
    <source>
        <dbReference type="EMBL" id="CAG8537852.1"/>
    </source>
</evidence>